<dbReference type="KEGG" id="sfi:SFUL_6755"/>
<proteinExistence type="predicted"/>
<feature type="region of interest" description="Disordered" evidence="1">
    <location>
        <begin position="1797"/>
        <end position="1830"/>
    </location>
</feature>
<dbReference type="EMBL" id="CP005080">
    <property type="protein sequence ID" value="AGK81632.1"/>
    <property type="molecule type" value="Genomic_DNA"/>
</dbReference>
<accession>N0D715</accession>
<feature type="region of interest" description="Disordered" evidence="1">
    <location>
        <begin position="1712"/>
        <end position="1731"/>
    </location>
</feature>
<organism evidence="2 3">
    <name type="scientific">Streptomyces microflavus DSM 40593</name>
    <dbReference type="NCBI Taxonomy" id="1303692"/>
    <lineage>
        <taxon>Bacteria</taxon>
        <taxon>Bacillati</taxon>
        <taxon>Actinomycetota</taxon>
        <taxon>Actinomycetes</taxon>
        <taxon>Kitasatosporales</taxon>
        <taxon>Streptomycetaceae</taxon>
        <taxon>Streptomyces</taxon>
    </lineage>
</organism>
<evidence type="ECO:0000256" key="1">
    <source>
        <dbReference type="SAM" id="MobiDB-lite"/>
    </source>
</evidence>
<gene>
    <name evidence="2" type="ORF">SFUL_6755</name>
</gene>
<dbReference type="PANTHER" id="PTHR32305:SF15">
    <property type="entry name" value="PROTEIN RHSA-RELATED"/>
    <property type="match status" value="1"/>
</dbReference>
<feature type="compositionally biased region" description="Polar residues" evidence="1">
    <location>
        <begin position="1797"/>
        <end position="1812"/>
    </location>
</feature>
<dbReference type="InterPro" id="IPR022385">
    <property type="entry name" value="Rhs_assc_core"/>
</dbReference>
<dbReference type="eggNOG" id="COG3209">
    <property type="taxonomic scope" value="Bacteria"/>
</dbReference>
<feature type="compositionally biased region" description="Polar residues" evidence="1">
    <location>
        <begin position="1821"/>
        <end position="1830"/>
    </location>
</feature>
<dbReference type="Proteomes" id="UP000013304">
    <property type="component" value="Chromosome"/>
</dbReference>
<sequence>MTSSWGRQIPPLRSTGTARKARRIAVGLTAVLLAQTALVSTGSGAAFAVSPAGTSTSAAESVFASPGSAPAGTEKAASTADSVAAGLLMARLQKRRIEVLPERTATTTTYALPDGSLETALYAGPVRTRVDGRWKDIDTALVDSGPSLEPKVAAADVQLSDGGDKSLASVARGDHSFGMQWSTPLPTPEVKGDTASYDLGRGQTLTVTALSQGFSQNVVLDKPPATTPVYRIPLVLGGGLKLSKASTGRLLLKDTAGKLVAEAPAPMMWDASVNPASGESKHLAPVATTVETAADGAQTIVLKPDAAYFEQGLTYPVTVDPTSTLAASTDTWVATNYSDSQVSSTELKSGTYDAGTTKARSYLKFDVSPFKGKRVISSKLTLYSYYASTCATTGAGTQVRRVTSAWDSSAITWGAQPSTTADGAVTNKAALGYNSSCPAGDMSFDVAPIVRAWAAGSANHGLRIAGVSETDSTTWRRFRSANYVSGNGSTEPHLTVTYNSYPAVPTATTIVPSAVNSYNGRRYVTSLTPMLTAGVKDLDGSKTKAQFEITADPAFADTTYAYTATSAEIASGSTAKFTIPAAKAFPAGVHLRSRARAYDGTDYGPWTGYTTFTMNTGKPAAPKVSCETYEENGWTAKADGPVICTLDTESTDGAGYWWGLDDPAVPHKQLDTTNGNGGDAAKIAITPGDGWHTLYAKTVDSGGNLSTASTAYQFGVGEGGAAVLSPGDGAETARRLTLAAKGLTSYTGVTWQYRRGGEDTWRTVPAADVTASGDAVTAWPVKVTGGVATPLVWNVVSTLKEDGGIELRAQFTNGTTSGHTQTTEVTLDRDAGNAPSSGIATGEVNLLTGDFTLTEPDASAFSVQIQRTFSSRTNDTDTEGQAEIFGPGWTSSIKGEESGSFTQLRKTSDTSVEILDADGSSLAFTAAARSTWAPQPGHESLVLTGTLSGNSFTLKDNQANVSVFTKAGASATTWPLASTASAVDDTQVTFVSETVAAAGRQLARPKYVISPSEAVTAAQCQADPARRGCRVVEFVYGDRSTASGDSLGDRQGQVQAVRLWATAPGAAASTAEVISRYAYDAKGLLREVWDPRIGTTLKTAYAYDSDGRVSTLTEGGQLPWTFTYGKAGSALTAGAGMLLKASRPTLAEGSATTTSGTAATTVVYDVPIATDRAPHRMDKATVATWGQDNAPTDATALFPAGSTPASSTGSDLKANDYATATITYLNADGEETNTASPGGSITTTEYDAYGNTVAELSGSNREIALRADDDTAAALGLTDLSGAERAERLASTSVYSADGERLLHEYGPLHLVTLTGELTGITAEATLPAGSVVPARAHNSYVHDENRPADAAVSDQVTTTATGAAIEGYAKDADLRTASVTYDWATGQVLSGKDGTSATARTAYDAKGRVLSTRTAGSDGSDAGTLRFTYYTADGSGDCAARPEWAGMLCRTAPAASVTGGGGNPKDLITTRYTYDRSGQVAIRSETANGSTRVTTIVRDTAGRTVKTSVVGGIGEAFEDTTFTYDKATGQPATRSAGGQTIAYAYDALSRPVSYDDGTGNTTTTAYDVLDRPVRVTDSAPSTVTYAYNAAGQVKEITDSVAGSFGATYDADGRLTGESLPGGYTLTVTTDTAGKETGKEYTDQAGTPVLSDVMGTTVHGDQAQHTQTDGSTTESAYTYDATGRLATATDTTAGGCTTRVYTFDANSNRTALTTTSDDCDSGTDDTTRTTASSAYDSGDRLTATGIEYDAFGRTTTSGANTMTYYANDLVRSESTADRRTVRYLDAAGRLARSTEQVKQDNSTWADGESVTSHFADDEDNPTWTASSKGRITRSVTGPGGRLSALTSGTGDTVLQLSNLHGDVAVQLPLDPAAAPVVQRYDEYGKPLDGTASATYGWLGTYQRDSGTASGVVLMGVRLYDSATGRFLSVDPVQGGNDNNYEYCRGNPVSCLDLSGEYSYGASYKIGYFYSSAKSVFKWMRNHFWVFPLTGCGSTLNKGERCNLAYGKGPVKVMKIYSTGWKFKSLKGHAEGKDKNIKFWLGKKYGILQLNVKAWGPNNTWCNRNKPCAKANNVFAKVMWGLFANNISWYAPRW</sequence>
<dbReference type="NCBIfam" id="TIGR03696">
    <property type="entry name" value="Rhs_assc_core"/>
    <property type="match status" value="1"/>
</dbReference>
<dbReference type="Gene3D" id="2.180.10.10">
    <property type="entry name" value="RHS repeat-associated core"/>
    <property type="match status" value="2"/>
</dbReference>
<reference evidence="2 3" key="1">
    <citation type="submission" date="2013-04" db="EMBL/GenBank/DDBJ databases">
        <title>Complete genome sequence of Streptomyces fulvissimus.</title>
        <authorList>
            <person name="Myronovskyi M."/>
            <person name="Tokovenko B."/>
            <person name="Manderscheid N."/>
            <person name="Petzke L."/>
            <person name="Luzhetskyy A."/>
        </authorList>
    </citation>
    <scope>NUCLEOTIDE SEQUENCE [LARGE SCALE GENOMIC DNA]</scope>
    <source>
        <strain evidence="2 3">DSM 40593</strain>
    </source>
</reference>
<dbReference type="PANTHER" id="PTHR32305">
    <property type="match status" value="1"/>
</dbReference>
<name>N0D715_STRMI</name>
<dbReference type="NCBIfam" id="TIGR01643">
    <property type="entry name" value="YD_repeat_2x"/>
    <property type="match status" value="2"/>
</dbReference>
<protein>
    <submittedName>
        <fullName evidence="2">YD repeat-containing protein</fullName>
    </submittedName>
</protein>
<dbReference type="InterPro" id="IPR031325">
    <property type="entry name" value="RHS_repeat"/>
</dbReference>
<dbReference type="InterPro" id="IPR050708">
    <property type="entry name" value="T6SS_VgrG/RHS"/>
</dbReference>
<dbReference type="Pfam" id="PF05593">
    <property type="entry name" value="RHS_repeat"/>
    <property type="match status" value="1"/>
</dbReference>
<dbReference type="PATRIC" id="fig|1303692.3.peg.6799"/>
<dbReference type="RefSeq" id="WP_015612924.1">
    <property type="nucleotide sequence ID" value="NC_021177.1"/>
</dbReference>
<evidence type="ECO:0000313" key="3">
    <source>
        <dbReference type="Proteomes" id="UP000013304"/>
    </source>
</evidence>
<dbReference type="HOGENOM" id="CLU_000577_0_0_11"/>
<evidence type="ECO:0000313" key="2">
    <source>
        <dbReference type="EMBL" id="AGK81632.1"/>
    </source>
</evidence>
<dbReference type="NCBIfam" id="NF033679">
    <property type="entry name" value="DNRLRE_dom"/>
    <property type="match status" value="1"/>
</dbReference>
<dbReference type="InterPro" id="IPR006530">
    <property type="entry name" value="YD"/>
</dbReference>